<dbReference type="EMBL" id="MU795422">
    <property type="protein sequence ID" value="KAJ3806458.1"/>
    <property type="molecule type" value="Genomic_DNA"/>
</dbReference>
<evidence type="ECO:0000313" key="2">
    <source>
        <dbReference type="Proteomes" id="UP001163835"/>
    </source>
</evidence>
<sequence>MSEISPAVEDSSWRSSLLSQDILRNSPSPITCLPPAPSPISTRTIESDWDTSTPNLSPANFDDARYDSASPFNMLLLDMNVESPENHKSNPGRLPSPNTLVQSLDSRSSHLLLDYSLSDIPSYVDCPGYTVLRAQPDLYQDLSRLLALHRKAQASEKEAKIRKRALVAQVELTDMCSAGEKIASTMDVAPVKLPSSSLVVIEVEKAEARATRKCEKERRREVAAIIALTPFRLHLHHVQITSDSMSMSCHDSLSVPQDDDTSLAINAEAVEEIPLEPTPGQTSGVNWEVYVDGGSQNLIGVWLKASEMGIMDKQHGAITRVSKQKMGCSATTTRASKMITPKNLKVLKTTEWCWVRKYEHVHAHQWQKHYKGLILPPELRLPRKSEIHSYLVILDADNPKLVPCKPIAPIQGIEIANEYKCMASDCHEAVFGSEVQVGDRVSAWVPCQPLSVFQKDLHYVKIIPELQRSSSALRSIVEAAEDCNLPRYSEVFTVASNEREKNAVFAQSRRGRLLVLVRHFIASSDPNDLKHKPFRRPQELKTIVKDSNRNAQFLAFLITTIDTPIALFLSILDSKHSWNLLCQNSRAKLPATPG</sequence>
<name>A0ACC1TP59_9AGAR</name>
<dbReference type="Proteomes" id="UP001163835">
    <property type="component" value="Unassembled WGS sequence"/>
</dbReference>
<protein>
    <submittedName>
        <fullName evidence="1">Uncharacterized protein</fullName>
    </submittedName>
</protein>
<reference evidence="1" key="1">
    <citation type="submission" date="2022-09" db="EMBL/GenBank/DDBJ databases">
        <title>A Global Phylogenomic Analysis of the Shiitake Genus Lentinula.</title>
        <authorList>
            <consortium name="DOE Joint Genome Institute"/>
            <person name="Sierra-Patev S."/>
            <person name="Min B."/>
            <person name="Naranjo-Ortiz M."/>
            <person name="Looney B."/>
            <person name="Konkel Z."/>
            <person name="Slot J.C."/>
            <person name="Sakamoto Y."/>
            <person name="Steenwyk J.L."/>
            <person name="Rokas A."/>
            <person name="Carro J."/>
            <person name="Camarero S."/>
            <person name="Ferreira P."/>
            <person name="Molpeceres G."/>
            <person name="Ruiz-Duenas F.J."/>
            <person name="Serrano A."/>
            <person name="Henrissat B."/>
            <person name="Drula E."/>
            <person name="Hughes K.W."/>
            <person name="Mata J.L."/>
            <person name="Ishikawa N.K."/>
            <person name="Vargas-Isla R."/>
            <person name="Ushijima S."/>
            <person name="Smith C.A."/>
            <person name="Ahrendt S."/>
            <person name="Andreopoulos W."/>
            <person name="He G."/>
            <person name="Labutti K."/>
            <person name="Lipzen A."/>
            <person name="Ng V."/>
            <person name="Riley R."/>
            <person name="Sandor L."/>
            <person name="Barry K."/>
            <person name="Martinez A.T."/>
            <person name="Xiao Y."/>
            <person name="Gibbons J.G."/>
            <person name="Terashima K."/>
            <person name="Grigoriev I.V."/>
            <person name="Hibbett D.S."/>
        </authorList>
    </citation>
    <scope>NUCLEOTIDE SEQUENCE</scope>
    <source>
        <strain evidence="1">TMI1499</strain>
    </source>
</reference>
<comment type="caution">
    <text evidence="1">The sequence shown here is derived from an EMBL/GenBank/DDBJ whole genome shotgun (WGS) entry which is preliminary data.</text>
</comment>
<keyword evidence="2" id="KW-1185">Reference proteome</keyword>
<accession>A0ACC1TP59</accession>
<organism evidence="1 2">
    <name type="scientific">Lentinula aff. lateritia</name>
    <dbReference type="NCBI Taxonomy" id="2804960"/>
    <lineage>
        <taxon>Eukaryota</taxon>
        <taxon>Fungi</taxon>
        <taxon>Dikarya</taxon>
        <taxon>Basidiomycota</taxon>
        <taxon>Agaricomycotina</taxon>
        <taxon>Agaricomycetes</taxon>
        <taxon>Agaricomycetidae</taxon>
        <taxon>Agaricales</taxon>
        <taxon>Marasmiineae</taxon>
        <taxon>Omphalotaceae</taxon>
        <taxon>Lentinula</taxon>
    </lineage>
</organism>
<evidence type="ECO:0000313" key="1">
    <source>
        <dbReference type="EMBL" id="KAJ3806458.1"/>
    </source>
</evidence>
<proteinExistence type="predicted"/>
<gene>
    <name evidence="1" type="ORF">F5876DRAFT_68933</name>
</gene>